<feature type="compositionally biased region" description="Basic residues" evidence="1">
    <location>
        <begin position="1554"/>
        <end position="1567"/>
    </location>
</feature>
<feature type="compositionally biased region" description="Basic residues" evidence="1">
    <location>
        <begin position="1455"/>
        <end position="1496"/>
    </location>
</feature>
<dbReference type="PANTHER" id="PTHR43685">
    <property type="entry name" value="GLYCOSYLTRANSFERASE"/>
    <property type="match status" value="1"/>
</dbReference>
<feature type="transmembrane region" description="Helical" evidence="2">
    <location>
        <begin position="713"/>
        <end position="732"/>
    </location>
</feature>
<keyword evidence="2" id="KW-0812">Transmembrane</keyword>
<dbReference type="SUPFAM" id="SSF53448">
    <property type="entry name" value="Nucleotide-diphospho-sugar transferases"/>
    <property type="match status" value="1"/>
</dbReference>
<feature type="compositionally biased region" description="Basic residues" evidence="1">
    <location>
        <begin position="1237"/>
        <end position="1258"/>
    </location>
</feature>
<evidence type="ECO:0000256" key="2">
    <source>
        <dbReference type="SAM" id="Phobius"/>
    </source>
</evidence>
<feature type="compositionally biased region" description="Basic and acidic residues" evidence="1">
    <location>
        <begin position="1599"/>
        <end position="1613"/>
    </location>
</feature>
<feature type="compositionally biased region" description="Basic residues" evidence="1">
    <location>
        <begin position="1503"/>
        <end position="1524"/>
    </location>
</feature>
<feature type="transmembrane region" description="Helical" evidence="2">
    <location>
        <begin position="564"/>
        <end position="581"/>
    </location>
</feature>
<feature type="transmembrane region" description="Helical" evidence="2">
    <location>
        <begin position="532"/>
        <end position="552"/>
    </location>
</feature>
<feature type="transmembrane region" description="Helical" evidence="2">
    <location>
        <begin position="588"/>
        <end position="609"/>
    </location>
</feature>
<feature type="transmembrane region" description="Helical" evidence="2">
    <location>
        <begin position="663"/>
        <end position="686"/>
    </location>
</feature>
<feature type="transmembrane region" description="Helical" evidence="2">
    <location>
        <begin position="739"/>
        <end position="756"/>
    </location>
</feature>
<dbReference type="PANTHER" id="PTHR43685:SF3">
    <property type="entry name" value="SLR2126 PROTEIN"/>
    <property type="match status" value="1"/>
</dbReference>
<protein>
    <recommendedName>
        <fullName evidence="4">Integral membrane regulatory protein</fullName>
    </recommendedName>
</protein>
<dbReference type="InterPro" id="IPR050834">
    <property type="entry name" value="Glycosyltransf_2"/>
</dbReference>
<dbReference type="InterPro" id="IPR029044">
    <property type="entry name" value="Nucleotide-diphossugar_trans"/>
</dbReference>
<feature type="region of interest" description="Disordered" evidence="1">
    <location>
        <begin position="408"/>
        <end position="432"/>
    </location>
</feature>
<feature type="compositionally biased region" description="Basic and acidic residues" evidence="1">
    <location>
        <begin position="1525"/>
        <end position="1553"/>
    </location>
</feature>
<evidence type="ECO:0000313" key="3">
    <source>
        <dbReference type="EMBL" id="BBJ53138.1"/>
    </source>
</evidence>
<proteinExistence type="predicted"/>
<accession>A0A499VLK4</accession>
<evidence type="ECO:0000256" key="1">
    <source>
        <dbReference type="SAM" id="MobiDB-lite"/>
    </source>
</evidence>
<feature type="compositionally biased region" description="Basic residues" evidence="1">
    <location>
        <begin position="1290"/>
        <end position="1305"/>
    </location>
</feature>
<feature type="region of interest" description="Disordered" evidence="1">
    <location>
        <begin position="1"/>
        <end position="22"/>
    </location>
</feature>
<evidence type="ECO:0008006" key="4">
    <source>
        <dbReference type="Google" id="ProtNLM"/>
    </source>
</evidence>
<keyword evidence="2" id="KW-0472">Membrane</keyword>
<feature type="compositionally biased region" description="Basic and acidic residues" evidence="1">
    <location>
        <begin position="1644"/>
        <end position="1669"/>
    </location>
</feature>
<feature type="compositionally biased region" description="Basic residues" evidence="1">
    <location>
        <begin position="1670"/>
        <end position="1694"/>
    </location>
</feature>
<feature type="transmembrane region" description="Helical" evidence="2">
    <location>
        <begin position="762"/>
        <end position="780"/>
    </location>
</feature>
<feature type="transmembrane region" description="Helical" evidence="2">
    <location>
        <begin position="621"/>
        <end position="651"/>
    </location>
</feature>
<feature type="compositionally biased region" description="Basic residues" evidence="1">
    <location>
        <begin position="1376"/>
        <end position="1408"/>
    </location>
</feature>
<feature type="compositionally biased region" description="Basic and acidic residues" evidence="1">
    <location>
        <begin position="1365"/>
        <end position="1375"/>
    </location>
</feature>
<feature type="compositionally biased region" description="Basic residues" evidence="1">
    <location>
        <begin position="1632"/>
        <end position="1642"/>
    </location>
</feature>
<feature type="region of interest" description="Disordered" evidence="1">
    <location>
        <begin position="1070"/>
        <end position="1125"/>
    </location>
</feature>
<feature type="region of interest" description="Disordered" evidence="1">
    <location>
        <begin position="1188"/>
        <end position="1694"/>
    </location>
</feature>
<dbReference type="Pfam" id="PF13641">
    <property type="entry name" value="Glyco_tranf_2_3"/>
    <property type="match status" value="1"/>
</dbReference>
<gene>
    <name evidence="3" type="ORF">SAVMC3_57670</name>
</gene>
<feature type="compositionally biased region" description="Basic and acidic residues" evidence="1">
    <location>
        <begin position="1278"/>
        <end position="1288"/>
    </location>
</feature>
<feature type="transmembrane region" description="Helical" evidence="2">
    <location>
        <begin position="504"/>
        <end position="525"/>
    </location>
</feature>
<sequence length="1694" mass="183341">MSVHSHTAAQYDAATAPFDPASPPEFPRHVVTAVLVSHDGARWLPDALAGVLGQERPVQNAVAADTGSADASAQLLTDALGADRVLHLARRTGFGQAVEEANRAAAVLTPDDLPYLKRPSGWDPVTRSWRDDAYDLPDLPHGEPEQWLWLLHDDCAPDPDALAHLLRIVENEQELGREVAVVGPKLRGWYDRRQLLEVGVTIANSGRRWTGLDRREQDQGQHDHVRPVLSVSTAGMLIRRDVFEELGGFDRRLPLMRDDVDLCWRATAAGHRVLVAPEAVVRHAEAASRERRAVDCVGRTSASPHKVDKAGAVYTLLVNARTAQLPWILIRLVLGTLLRTVAYLVGKVPGQAVDEIRGLLGTLLRPERIIAGRRRRGRPQVDKGELRPLFPPPGATVRATVEQFAGNLTGNSDPEASSAGRHGGAVESGPGGDDADFLQVEQFARLKRIARKPGPVLFVVLLLVSLVACRALFGGGALAGGALLPAPADASELWSRYLDGWHPVGVGGTQSAPPYLALVALLASVLFGSTGLAVTVLLVCSVPLAGITAYFASRPLVESRLLRAWVSVVYAFLPAATGALAGGRIGTAVLAILLPLIARAGIAAGGLAHASGTRGSWRATWAYALLLTFTTAFTPIVWPIALVLGLALLVVRRGEITAYGLRFIAQFGTPLLVLAPWSLTLLPFGFFTEAGLKFGAGAASVTDLLGAGPGGPGTVSGLMLIGIVLAALAALLRSERQPGIWTAWAVALVALVFAVLSNRSAWAGPATLVYGLALLAAAALGADGARARVAEQSFGWRQPVAALIAFSSAAGPLLVAAGWMIGGADGPVERRDPVQVPAFVAEESGTRDQARTLVLNSTSPARVGYTLVRGSGARLGDAELAAAGGENKRLDKVVANLVAGSGADQADELGGFAVRYVLVRKGAPREVSRVLDATPGLSRLSQGDGSALWRVDRQVSRAAIVTGSGEPEPVAAGPVELHTTLPPGAAGRVLRIADTADEGWTATLDGKPLTRTTVDGWAQGFELPASGGKLDVTFDAPLGHTGWLWAQGALAVVLVVLALPGRRRDVDDDLPEEEAIPAQETAGEGRRARRLRAQAEAEAEQAAADGSTAPPSPEEAPAHAAIPQQQPYDEWDAASYGGAEYGTYGGDQYQAAPQYPAGTYEQPYQADPYQGGQYDPYAYGGTSTAYDQNYTQGYDPTAYDPANPRTRRIPRTTAPTVSAPTGASSEPHHPVPDRRRDRARRRHRIRRAQHTGHVRRQHREGGRPAARGAHQPAVPRAEQLRPRRDVVHGLHARHQGRRRQRQGRTRRGERTVGGRFDRRQERQERQEEHRSARRAAQGARQAGHRHRGGRRDARPHRHRHGQVRSRLDRPGDHPGRRGHRTRSARHQLHRPGLRVLVPRRRHRRRPYRLRAPDEPRRLRGGRRHRAVREGRRPQVDAGRGHHGPAALQRADPAVHAHRRDGHRRHRSRDRPQRPGRRRRPGPRRQARRRLAGRLRRPGGQSRPARHPQGRHGRAPGRLHPRGLRRRPEAAPRLAHRADHPRGQRDAACEGGHDGRRRPRRRHARRGRLPAADALGHVGPRGGRPAGGARQGGQAGDGVHPGDRPGGHARDGRRQPLQGHHARADRPGPHHPGQGHRIGRQRGRYAGDEDVHDQGRHDPERGRARPERPQGHVRAHRRAGLRRPRLRRPHPRGGR</sequence>
<organism evidence="3">
    <name type="scientific">Streptomyces avermitilis</name>
    <dbReference type="NCBI Taxonomy" id="33903"/>
    <lineage>
        <taxon>Bacteria</taxon>
        <taxon>Bacillati</taxon>
        <taxon>Actinomycetota</taxon>
        <taxon>Actinomycetes</taxon>
        <taxon>Kitasatosporales</taxon>
        <taxon>Streptomycetaceae</taxon>
        <taxon>Streptomyces</taxon>
    </lineage>
</organism>
<feature type="transmembrane region" description="Helical" evidence="2">
    <location>
        <begin position="800"/>
        <end position="821"/>
    </location>
</feature>
<dbReference type="EMBL" id="AP019621">
    <property type="protein sequence ID" value="BBJ53138.1"/>
    <property type="molecule type" value="Genomic_DNA"/>
</dbReference>
<feature type="compositionally biased region" description="Basic and acidic residues" evidence="1">
    <location>
        <begin position="1306"/>
        <end position="1330"/>
    </location>
</feature>
<reference evidence="3" key="1">
    <citation type="submission" date="2019-04" db="EMBL/GenBank/DDBJ databases">
        <title>Draft genome sequences of Streptomyces avermitilis MC3.</title>
        <authorList>
            <person name="Komaki H."/>
            <person name="Tamura T."/>
            <person name="Hosoyama A."/>
        </authorList>
    </citation>
    <scope>NUCLEOTIDE SEQUENCE</scope>
    <source>
        <strain evidence="3">MC3</strain>
    </source>
</reference>
<keyword evidence="2" id="KW-1133">Transmembrane helix</keyword>
<feature type="compositionally biased region" description="Basic residues" evidence="1">
    <location>
        <begin position="1342"/>
        <end position="1363"/>
    </location>
</feature>
<feature type="compositionally biased region" description="Low complexity" evidence="1">
    <location>
        <begin position="1094"/>
        <end position="1104"/>
    </location>
</feature>
<feature type="transmembrane region" description="Helical" evidence="2">
    <location>
        <begin position="456"/>
        <end position="484"/>
    </location>
</feature>
<feature type="compositionally biased region" description="Gly residues" evidence="1">
    <location>
        <begin position="1578"/>
        <end position="1595"/>
    </location>
</feature>
<feature type="compositionally biased region" description="Basic and acidic residues" evidence="1">
    <location>
        <begin position="1226"/>
        <end position="1236"/>
    </location>
</feature>
<name>A0A499VLK4_STRAX</name>
<dbReference type="Gene3D" id="3.90.550.10">
    <property type="entry name" value="Spore Coat Polysaccharide Biosynthesis Protein SpsA, Chain A"/>
    <property type="match status" value="1"/>
</dbReference>